<dbReference type="EMBL" id="JACOPL010000006">
    <property type="protein sequence ID" value="MBC5725263.1"/>
    <property type="molecule type" value="Genomic_DNA"/>
</dbReference>
<dbReference type="PANTHER" id="PTHR23084">
    <property type="entry name" value="PHOSPHATIDYLINOSITOL-4-PHOSPHATE 5-KINASE RELATED"/>
    <property type="match status" value="1"/>
</dbReference>
<sequence>MLSHLLTQLLRSFGIFFRTIRAFFTRRLVGLWARLKRLTNFSRQATKVAADSLQSAAAIAKKPTSRGDYVETGRLFISKKFLLTLAVGVIVLALLAYFVAWPFLLSHFFTAHFYVGDNRIENWTGRVVVYSDAEKTLPLYEGRLEDGLLQGQGREYDEAGLLLYEGAFADGRREGKGTAYEAGLLLYEGEFADGLYEGEGTLYQDGVLLYEGGFAGGVQSGEGMAYYANSGVQYKGAFADGLYEGQGTAYDEQGVKLYEGGFAQGLYSGEGSLYPAENERIDAVFADGAPDGSIQWYKAGRLYYDGEADGTVPMGFGTLYTQSGKTAYVGRMANGTVDGAWLVTLTAEEFREALGESGTADYDKVSGGFVISSPAIGLSALCSYQTADSEPAVHTVYLSAPRESRFALLPGQANVTLDGWPAPAVSTRQYSKTDGVNLSTGSYASEVYALDGCNAEVLRKNDQAVLVRWALATALPAASDADAAAEAEAAAKEQAQLEAFLASLDRMNGTGAVQQNAENPYYGQADVSGAFSGCATASDAARAVEAMLDYWENAEQRAALEGSLTRTQELLRDAQNAQASGTGSADAVSALQSRQTELNGQISVCTTEMAKAAMEAAAAGGGDPALYDLSGLSVLFDPTTLQVNDLALVAAAYAQAGGDADSADSAADDARTLALKTALADLTAAYSGVNSARSTYEQAASAASDAAGAYAMGTGSKAGWYEALSARADSQTALYQAVGVFTRQANTLNELTGGWVSRTQDWLAEALLPLYDTSAQ</sequence>
<dbReference type="SMART" id="SM00698">
    <property type="entry name" value="MORN"/>
    <property type="match status" value="4"/>
</dbReference>
<keyword evidence="2" id="KW-0812">Transmembrane</keyword>
<accession>A0A923RVT3</accession>
<evidence type="ECO:0000313" key="3">
    <source>
        <dbReference type="EMBL" id="MBC5725263.1"/>
    </source>
</evidence>
<gene>
    <name evidence="3" type="ORF">H8S45_07305</name>
</gene>
<evidence type="ECO:0000256" key="2">
    <source>
        <dbReference type="SAM" id="Phobius"/>
    </source>
</evidence>
<dbReference type="RefSeq" id="WP_054326494.1">
    <property type="nucleotide sequence ID" value="NZ_JACOPL010000006.1"/>
</dbReference>
<dbReference type="Proteomes" id="UP000606499">
    <property type="component" value="Unassembled WGS sequence"/>
</dbReference>
<keyword evidence="2" id="KW-1133">Transmembrane helix</keyword>
<feature type="transmembrane region" description="Helical" evidence="2">
    <location>
        <begin position="81"/>
        <end position="104"/>
    </location>
</feature>
<keyword evidence="4" id="KW-1185">Reference proteome</keyword>
<dbReference type="Pfam" id="PF02493">
    <property type="entry name" value="MORN"/>
    <property type="match status" value="6"/>
</dbReference>
<evidence type="ECO:0000256" key="1">
    <source>
        <dbReference type="ARBA" id="ARBA00022737"/>
    </source>
</evidence>
<keyword evidence="1" id="KW-0677">Repeat</keyword>
<dbReference type="SUPFAM" id="SSF82185">
    <property type="entry name" value="Histone H3 K4-specific methyltransferase SET7/9 N-terminal domain"/>
    <property type="match status" value="2"/>
</dbReference>
<name>A0A923RVT3_9FIRM</name>
<dbReference type="InterPro" id="IPR003409">
    <property type="entry name" value="MORN"/>
</dbReference>
<dbReference type="PANTHER" id="PTHR23084:SF263">
    <property type="entry name" value="MORN REPEAT-CONTAINING PROTEIN 1"/>
    <property type="match status" value="1"/>
</dbReference>
<dbReference type="Gene3D" id="2.20.110.10">
    <property type="entry name" value="Histone H3 K4-specific methyltransferase SET7/9 N-terminal domain"/>
    <property type="match status" value="1"/>
</dbReference>
<comment type="caution">
    <text evidence="3">The sequence shown here is derived from an EMBL/GenBank/DDBJ whole genome shotgun (WGS) entry which is preliminary data.</text>
</comment>
<protein>
    <recommendedName>
        <fullName evidence="5">MORN repeat-containing protein</fullName>
    </recommendedName>
</protein>
<keyword evidence="2" id="KW-0472">Membrane</keyword>
<proteinExistence type="predicted"/>
<reference evidence="3" key="1">
    <citation type="submission" date="2020-08" db="EMBL/GenBank/DDBJ databases">
        <title>Genome public.</title>
        <authorList>
            <person name="Liu C."/>
            <person name="Sun Q."/>
        </authorList>
    </citation>
    <scope>NUCLEOTIDE SEQUENCE</scope>
    <source>
        <strain evidence="3">NSJ-28</strain>
    </source>
</reference>
<organism evidence="3 4">
    <name type="scientific">Agathobaculum faecis</name>
    <dbReference type="NCBI Taxonomy" id="2763013"/>
    <lineage>
        <taxon>Bacteria</taxon>
        <taxon>Bacillati</taxon>
        <taxon>Bacillota</taxon>
        <taxon>Clostridia</taxon>
        <taxon>Eubacteriales</taxon>
        <taxon>Butyricicoccaceae</taxon>
        <taxon>Agathobaculum</taxon>
    </lineage>
</organism>
<dbReference type="AlphaFoldDB" id="A0A923RVT3"/>
<evidence type="ECO:0000313" key="4">
    <source>
        <dbReference type="Proteomes" id="UP000606499"/>
    </source>
</evidence>
<evidence type="ECO:0008006" key="5">
    <source>
        <dbReference type="Google" id="ProtNLM"/>
    </source>
</evidence>